<comment type="caution">
    <text evidence="1">The sequence shown here is derived from an EMBL/GenBank/DDBJ whole genome shotgun (WGS) entry which is preliminary data.</text>
</comment>
<dbReference type="Gene3D" id="1.25.40.20">
    <property type="entry name" value="Ankyrin repeat-containing domain"/>
    <property type="match status" value="1"/>
</dbReference>
<dbReference type="AlphaFoldDB" id="A0AAN7ZBN7"/>
<accession>A0AAN7ZBN7</accession>
<dbReference type="Pfam" id="PF00023">
    <property type="entry name" value="Ank"/>
    <property type="match status" value="1"/>
</dbReference>
<dbReference type="Proteomes" id="UP001305414">
    <property type="component" value="Unassembled WGS sequence"/>
</dbReference>
<organism evidence="1 2">
    <name type="scientific">Xylaria bambusicola</name>
    <dbReference type="NCBI Taxonomy" id="326684"/>
    <lineage>
        <taxon>Eukaryota</taxon>
        <taxon>Fungi</taxon>
        <taxon>Dikarya</taxon>
        <taxon>Ascomycota</taxon>
        <taxon>Pezizomycotina</taxon>
        <taxon>Sordariomycetes</taxon>
        <taxon>Xylariomycetidae</taxon>
        <taxon>Xylariales</taxon>
        <taxon>Xylariaceae</taxon>
        <taxon>Xylaria</taxon>
    </lineage>
</organism>
<reference evidence="1 2" key="1">
    <citation type="submission" date="2023-10" db="EMBL/GenBank/DDBJ databases">
        <title>Draft genome sequence of Xylaria bambusicola isolate GMP-LS, the root and basal stem rot pathogen of sugarcane in Indonesia.</title>
        <authorList>
            <person name="Selvaraj P."/>
            <person name="Muralishankar V."/>
            <person name="Muruganantham S."/>
            <person name="Sp S."/>
            <person name="Haryani S."/>
            <person name="Lau K.J.X."/>
            <person name="Naqvi N.I."/>
        </authorList>
    </citation>
    <scope>NUCLEOTIDE SEQUENCE [LARGE SCALE GENOMIC DNA]</scope>
    <source>
        <strain evidence="1">GMP-LS</strain>
    </source>
</reference>
<sequence length="321" mass="35975">MENEGQDPGGNDWTTDHNAYTTSASAIENNSIPDLQKSLALARNFFDDGEYAQFREEVFRDVLSHNSMDLLLYMLDYERIPITMVTPNSIFQWASKSLINALTSRGWDVDIVDPPAFNGKCLLDYFVRERYGKEDLARWLVQEKRATVTSRGSCPPGDRGAMRTPLLETCAAFGTVSMLTFLEQKGASPTSRMLHVAVEVAAGRGVDPDYDLSRQPQDSHDRSIEMLHYLVNKRQMSVNAIDTDTCPQSGTDTHWGTPICYAARCSKGAQVVRWLLKKGADPTIRGKYSGMDAIACAREVKCDEIVSILEGWRGERHKHEV</sequence>
<dbReference type="InterPro" id="IPR036770">
    <property type="entry name" value="Ankyrin_rpt-contain_sf"/>
</dbReference>
<dbReference type="EMBL" id="JAWHQM010000030">
    <property type="protein sequence ID" value="KAK5633158.1"/>
    <property type="molecule type" value="Genomic_DNA"/>
</dbReference>
<name>A0AAN7ZBN7_9PEZI</name>
<evidence type="ECO:0000313" key="2">
    <source>
        <dbReference type="Proteomes" id="UP001305414"/>
    </source>
</evidence>
<evidence type="ECO:0008006" key="3">
    <source>
        <dbReference type="Google" id="ProtNLM"/>
    </source>
</evidence>
<dbReference type="SUPFAM" id="SSF48403">
    <property type="entry name" value="Ankyrin repeat"/>
    <property type="match status" value="1"/>
</dbReference>
<dbReference type="InterPro" id="IPR002110">
    <property type="entry name" value="Ankyrin_rpt"/>
</dbReference>
<evidence type="ECO:0000313" key="1">
    <source>
        <dbReference type="EMBL" id="KAK5633158.1"/>
    </source>
</evidence>
<keyword evidence="2" id="KW-1185">Reference proteome</keyword>
<gene>
    <name evidence="1" type="ORF">RRF57_008872</name>
</gene>
<proteinExistence type="predicted"/>
<protein>
    <recommendedName>
        <fullName evidence="3">Ankyrin</fullName>
    </recommendedName>
</protein>